<proteinExistence type="predicted"/>
<dbReference type="Proteomes" id="UP000830167">
    <property type="component" value="Chromosome"/>
</dbReference>
<organism evidence="1 2">
    <name type="scientific">Fodinisporobacter ferrooxydans</name>
    <dbReference type="NCBI Taxonomy" id="2901836"/>
    <lineage>
        <taxon>Bacteria</taxon>
        <taxon>Bacillati</taxon>
        <taxon>Bacillota</taxon>
        <taxon>Bacilli</taxon>
        <taxon>Bacillales</taxon>
        <taxon>Alicyclobacillaceae</taxon>
        <taxon>Fodinisporobacter</taxon>
    </lineage>
</organism>
<evidence type="ECO:0000313" key="2">
    <source>
        <dbReference type="Proteomes" id="UP000830167"/>
    </source>
</evidence>
<gene>
    <name evidence="1" type="ORF">LSG31_05530</name>
</gene>
<dbReference type="RefSeq" id="WP_347438397.1">
    <property type="nucleotide sequence ID" value="NZ_CP089291.1"/>
</dbReference>
<protein>
    <submittedName>
        <fullName evidence="1">Uncharacterized protein</fullName>
    </submittedName>
</protein>
<name>A0ABY4CN45_9BACL</name>
<keyword evidence="2" id="KW-1185">Reference proteome</keyword>
<evidence type="ECO:0000313" key="1">
    <source>
        <dbReference type="EMBL" id="UOF91709.1"/>
    </source>
</evidence>
<sequence length="72" mass="8430">MKNRFSDLPFEVDLFGQLANLKEVDYKNTLMITAIVEVLVEKGLITRKEVLKKAEELDQEIHFDPEHDSHFI</sequence>
<accession>A0ABY4CN45</accession>
<dbReference type="EMBL" id="CP089291">
    <property type="protein sequence ID" value="UOF91709.1"/>
    <property type="molecule type" value="Genomic_DNA"/>
</dbReference>
<reference evidence="1" key="1">
    <citation type="submission" date="2021-12" db="EMBL/GenBank/DDBJ databases">
        <title>Alicyclobacillaceae gen. nov., sp. nov., isolated from chalcocite enrichment system.</title>
        <authorList>
            <person name="Jiang Z."/>
        </authorList>
    </citation>
    <scope>NUCLEOTIDE SEQUENCE</scope>
    <source>
        <strain evidence="1">MYW30-H2</strain>
    </source>
</reference>